<dbReference type="RefSeq" id="WP_093782244.1">
    <property type="nucleotide sequence ID" value="NZ_FNIE01000001.1"/>
</dbReference>
<dbReference type="STRING" id="310781.SAMN05216259_101140"/>
<dbReference type="OrthoDB" id="2273115at2"/>
<accession>A0A1G9V6K0</accession>
<sequence length="281" mass="30651">MTTLDYTVHVAPSKPAVSDDLPPGEARRMWSPTASTLIHGERDAVLVDPLMTMEESRALAERVAATGKNLTTIFVTHAHGDHFFGAPALLERFPAAKLVATAGVVESMAAQYGPRWFDGFWDPRFPGQISPHHVLAEPLGDDNVIELEGERLQAIELGHTDTDGSSVLHVPSVGLVVAGDVVYGDVHMYLAESKGTGRRQWLDALDTVERLAPTHVVSGHKRDGDPDSPEDIARTRRYIQDFDAAAEKATGHQDLYARMVALHPNRINRGVLWNSAKSVMG</sequence>
<gene>
    <name evidence="2" type="ORF">SAMN05216259_101140</name>
</gene>
<dbReference type="InterPro" id="IPR036866">
    <property type="entry name" value="RibonucZ/Hydroxyglut_hydro"/>
</dbReference>
<dbReference type="AlphaFoldDB" id="A0A1G9V6K0"/>
<dbReference type="PANTHER" id="PTHR42951:SF14">
    <property type="entry name" value="METALLO-BETA-LACTAMASE SUPERFAMILY PROTEIN"/>
    <property type="match status" value="1"/>
</dbReference>
<dbReference type="Pfam" id="PF00753">
    <property type="entry name" value="Lactamase_B"/>
    <property type="match status" value="1"/>
</dbReference>
<feature type="domain" description="Metallo-beta-lactamase" evidence="1">
    <location>
        <begin position="32"/>
        <end position="220"/>
    </location>
</feature>
<dbReference type="PANTHER" id="PTHR42951">
    <property type="entry name" value="METALLO-BETA-LACTAMASE DOMAIN-CONTAINING"/>
    <property type="match status" value="1"/>
</dbReference>
<evidence type="ECO:0000313" key="3">
    <source>
        <dbReference type="Proteomes" id="UP000199341"/>
    </source>
</evidence>
<dbReference type="CDD" id="cd07739">
    <property type="entry name" value="metallo-hydrolase-like_MBL-fold"/>
    <property type="match status" value="1"/>
</dbReference>
<dbReference type="SUPFAM" id="SSF56281">
    <property type="entry name" value="Metallo-hydrolase/oxidoreductase"/>
    <property type="match status" value="1"/>
</dbReference>
<dbReference type="InterPro" id="IPR050855">
    <property type="entry name" value="NDM-1-like"/>
</dbReference>
<evidence type="ECO:0000259" key="1">
    <source>
        <dbReference type="SMART" id="SM00849"/>
    </source>
</evidence>
<dbReference type="EMBL" id="FNIE01000001">
    <property type="protein sequence ID" value="SDM67535.1"/>
    <property type="molecule type" value="Genomic_DNA"/>
</dbReference>
<name>A0A1G9V6K0_9ACTN</name>
<protein>
    <submittedName>
        <fullName evidence="2">Glyoxylase, beta-lactamase superfamily II</fullName>
    </submittedName>
</protein>
<dbReference type="SMART" id="SM00849">
    <property type="entry name" value="Lactamase_B"/>
    <property type="match status" value="1"/>
</dbReference>
<dbReference type="Gene3D" id="3.60.15.10">
    <property type="entry name" value="Ribonuclease Z/Hydroxyacylglutathione hydrolase-like"/>
    <property type="match status" value="1"/>
</dbReference>
<organism evidence="2 3">
    <name type="scientific">Actinacidiphila guanduensis</name>
    <dbReference type="NCBI Taxonomy" id="310781"/>
    <lineage>
        <taxon>Bacteria</taxon>
        <taxon>Bacillati</taxon>
        <taxon>Actinomycetota</taxon>
        <taxon>Actinomycetes</taxon>
        <taxon>Kitasatosporales</taxon>
        <taxon>Streptomycetaceae</taxon>
        <taxon>Actinacidiphila</taxon>
    </lineage>
</organism>
<dbReference type="InterPro" id="IPR001279">
    <property type="entry name" value="Metallo-B-lactamas"/>
</dbReference>
<proteinExistence type="predicted"/>
<dbReference type="Proteomes" id="UP000199341">
    <property type="component" value="Unassembled WGS sequence"/>
</dbReference>
<reference evidence="2 3" key="1">
    <citation type="submission" date="2016-10" db="EMBL/GenBank/DDBJ databases">
        <authorList>
            <person name="de Groot N.N."/>
        </authorList>
    </citation>
    <scope>NUCLEOTIDE SEQUENCE [LARGE SCALE GENOMIC DNA]</scope>
    <source>
        <strain evidence="2 3">CGMCC 4.2022</strain>
    </source>
</reference>
<evidence type="ECO:0000313" key="2">
    <source>
        <dbReference type="EMBL" id="SDM67535.1"/>
    </source>
</evidence>
<keyword evidence="3" id="KW-1185">Reference proteome</keyword>